<evidence type="ECO:0000313" key="1">
    <source>
        <dbReference type="EMBL" id="CAF1347817.1"/>
    </source>
</evidence>
<comment type="caution">
    <text evidence="1">The sequence shown here is derived from an EMBL/GenBank/DDBJ whole genome shotgun (WGS) entry which is preliminary data.</text>
</comment>
<dbReference type="Proteomes" id="UP000663881">
    <property type="component" value="Unassembled WGS sequence"/>
</dbReference>
<gene>
    <name evidence="2" type="ORF">OKA104_LOCUS42628</name>
    <name evidence="1" type="ORF">VCS650_LOCUS33595</name>
</gene>
<name>A0A815H6V6_9BILA</name>
<reference evidence="1" key="1">
    <citation type="submission" date="2021-02" db="EMBL/GenBank/DDBJ databases">
        <authorList>
            <person name="Nowell W R."/>
        </authorList>
    </citation>
    <scope>NUCLEOTIDE SEQUENCE</scope>
</reference>
<dbReference type="AlphaFoldDB" id="A0A815H6V6"/>
<dbReference type="EMBL" id="CAJNON010000659">
    <property type="protein sequence ID" value="CAF1347817.1"/>
    <property type="molecule type" value="Genomic_DNA"/>
</dbReference>
<proteinExistence type="predicted"/>
<organism evidence="1 3">
    <name type="scientific">Adineta steineri</name>
    <dbReference type="NCBI Taxonomy" id="433720"/>
    <lineage>
        <taxon>Eukaryota</taxon>
        <taxon>Metazoa</taxon>
        <taxon>Spiralia</taxon>
        <taxon>Gnathifera</taxon>
        <taxon>Rotifera</taxon>
        <taxon>Eurotatoria</taxon>
        <taxon>Bdelloidea</taxon>
        <taxon>Adinetida</taxon>
        <taxon>Adinetidae</taxon>
        <taxon>Adineta</taxon>
    </lineage>
</organism>
<evidence type="ECO:0000313" key="3">
    <source>
        <dbReference type="Proteomes" id="UP000663891"/>
    </source>
</evidence>
<accession>A0A815H6V6</accession>
<dbReference type="EMBL" id="CAJOAY010011126">
    <property type="protein sequence ID" value="CAF4232298.1"/>
    <property type="molecule type" value="Genomic_DNA"/>
</dbReference>
<dbReference type="Proteomes" id="UP000663891">
    <property type="component" value="Unassembled WGS sequence"/>
</dbReference>
<sequence length="300" mass="35560">MIDADRWQHLIESSLLHLRVFNFCFSCFISTDSYNDMLNRFQQFQTHFWSKQHHWHTNYEIDNDSSSIYTMPYVWNKYRLVTSTNNYGNFKGFDKVTELTLSLMTIKARTPYYFKNVKSLELINEHLSDTHQDEYKLQKEQIKFLNNIVNLSNIKHLKFPEPYDVLSSSLLLEILKELPYVSSLEIDKGSFILFVKGHELCKYSNTKITTLYLYNYNRCDAYIKSDEVDALLETFSNLEQLHCNFQYSADLSLILKNFSKLSIINSPTISKEVHSWIRENASKLDVYIDFNAITDRNLYI</sequence>
<protein>
    <submittedName>
        <fullName evidence="1">Uncharacterized protein</fullName>
    </submittedName>
</protein>
<evidence type="ECO:0000313" key="2">
    <source>
        <dbReference type="EMBL" id="CAF4232298.1"/>
    </source>
</evidence>